<dbReference type="SUPFAM" id="SSF54211">
    <property type="entry name" value="Ribosomal protein S5 domain 2-like"/>
    <property type="match status" value="1"/>
</dbReference>
<keyword evidence="6 16" id="KW-0418">Kinase</keyword>
<dbReference type="Pfam" id="PF00288">
    <property type="entry name" value="GHMP_kinases_N"/>
    <property type="match status" value="1"/>
</dbReference>
<evidence type="ECO:0000256" key="2">
    <source>
        <dbReference type="ARBA" id="ARBA00022490"/>
    </source>
</evidence>
<dbReference type="InterPro" id="IPR019741">
    <property type="entry name" value="Galactokinase_CS"/>
</dbReference>
<dbReference type="SUPFAM" id="SSF55060">
    <property type="entry name" value="GHMP Kinase, C-terminal domain"/>
    <property type="match status" value="1"/>
</dbReference>
<evidence type="ECO:0000259" key="13">
    <source>
        <dbReference type="Pfam" id="PF00288"/>
    </source>
</evidence>
<dbReference type="EC" id="2.7.1.6" evidence="11"/>
<dbReference type="Gene3D" id="3.30.230.10">
    <property type="match status" value="1"/>
</dbReference>
<evidence type="ECO:0000256" key="3">
    <source>
        <dbReference type="ARBA" id="ARBA00022679"/>
    </source>
</evidence>
<dbReference type="NCBIfam" id="TIGR00131">
    <property type="entry name" value="gal_kin"/>
    <property type="match status" value="1"/>
</dbReference>
<feature type="compositionally biased region" description="Basic residues" evidence="12">
    <location>
        <begin position="1"/>
        <end position="13"/>
    </location>
</feature>
<proteinExistence type="inferred from homology"/>
<dbReference type="InterPro" id="IPR006204">
    <property type="entry name" value="GHMP_kinase_N_dom"/>
</dbReference>
<evidence type="ECO:0000259" key="14">
    <source>
        <dbReference type="Pfam" id="PF08544"/>
    </source>
</evidence>
<dbReference type="STRING" id="234267.Acid_3844"/>
<dbReference type="PRINTS" id="PR00959">
    <property type="entry name" value="MEVGALKINASE"/>
</dbReference>
<evidence type="ECO:0000256" key="12">
    <source>
        <dbReference type="SAM" id="MobiDB-lite"/>
    </source>
</evidence>
<dbReference type="InterPro" id="IPR006206">
    <property type="entry name" value="Mevalonate/galactokinase"/>
</dbReference>
<reference evidence="16" key="1">
    <citation type="submission" date="2006-10" db="EMBL/GenBank/DDBJ databases">
        <title>Complete sequence of Solibacter usitatus Ellin6076.</title>
        <authorList>
            <consortium name="US DOE Joint Genome Institute"/>
            <person name="Copeland A."/>
            <person name="Lucas S."/>
            <person name="Lapidus A."/>
            <person name="Barry K."/>
            <person name="Detter J.C."/>
            <person name="Glavina del Rio T."/>
            <person name="Hammon N."/>
            <person name="Israni S."/>
            <person name="Dalin E."/>
            <person name="Tice H."/>
            <person name="Pitluck S."/>
            <person name="Thompson L.S."/>
            <person name="Brettin T."/>
            <person name="Bruce D."/>
            <person name="Han C."/>
            <person name="Tapia R."/>
            <person name="Gilna P."/>
            <person name="Schmutz J."/>
            <person name="Larimer F."/>
            <person name="Land M."/>
            <person name="Hauser L."/>
            <person name="Kyrpides N."/>
            <person name="Mikhailova N."/>
            <person name="Janssen P.H."/>
            <person name="Kuske C.R."/>
            <person name="Richardson P."/>
        </authorList>
    </citation>
    <scope>NUCLEOTIDE SEQUENCE</scope>
    <source>
        <strain evidence="16">Ellin6076</strain>
    </source>
</reference>
<keyword evidence="9" id="KW-0299">Galactose metabolism</keyword>
<dbReference type="GO" id="GO:0005829">
    <property type="term" value="C:cytosol"/>
    <property type="evidence" value="ECO:0007669"/>
    <property type="project" value="TreeGrafter"/>
</dbReference>
<comment type="similarity">
    <text evidence="1">Belongs to the GHMP kinase family. GalK subfamily.</text>
</comment>
<keyword evidence="5" id="KW-0547">Nucleotide-binding</keyword>
<feature type="region of interest" description="Disordered" evidence="12">
    <location>
        <begin position="1"/>
        <end position="20"/>
    </location>
</feature>
<dbReference type="InParanoid" id="Q01ZV2"/>
<feature type="domain" description="GHMP kinase C-terminal" evidence="14">
    <location>
        <begin position="296"/>
        <end position="375"/>
    </location>
</feature>
<feature type="domain" description="GHMP kinase N-terminal" evidence="13">
    <location>
        <begin position="113"/>
        <end position="198"/>
    </location>
</feature>
<dbReference type="KEGG" id="sus:Acid_3844"/>
<dbReference type="PANTHER" id="PTHR10457:SF7">
    <property type="entry name" value="GALACTOKINASE-RELATED"/>
    <property type="match status" value="1"/>
</dbReference>
<evidence type="ECO:0000256" key="4">
    <source>
        <dbReference type="ARBA" id="ARBA00022723"/>
    </source>
</evidence>
<dbReference type="GO" id="GO:0004335">
    <property type="term" value="F:galactokinase activity"/>
    <property type="evidence" value="ECO:0007669"/>
    <property type="project" value="UniProtKB-UniRule"/>
</dbReference>
<dbReference type="PRINTS" id="PR00473">
    <property type="entry name" value="GALCTOKINASE"/>
</dbReference>
<dbReference type="GO" id="GO:0005524">
    <property type="term" value="F:ATP binding"/>
    <property type="evidence" value="ECO:0007669"/>
    <property type="project" value="UniProtKB-UniRule"/>
</dbReference>
<dbReference type="InterPro" id="IPR006203">
    <property type="entry name" value="GHMP_knse_ATP-bd_CS"/>
</dbReference>
<dbReference type="FunFam" id="3.30.70.890:FF:000001">
    <property type="entry name" value="Galactokinase"/>
    <property type="match status" value="1"/>
</dbReference>
<keyword evidence="2" id="KW-0963">Cytoplasm</keyword>
<dbReference type="Pfam" id="PF10509">
    <property type="entry name" value="GalKase_gal_bdg"/>
    <property type="match status" value="1"/>
</dbReference>
<dbReference type="PIRSF" id="PIRSF000530">
    <property type="entry name" value="Galactokinase"/>
    <property type="match status" value="1"/>
</dbReference>
<dbReference type="GO" id="GO:0006012">
    <property type="term" value="P:galactose metabolic process"/>
    <property type="evidence" value="ECO:0007669"/>
    <property type="project" value="UniProtKB-UniRule"/>
</dbReference>
<evidence type="ECO:0000256" key="9">
    <source>
        <dbReference type="ARBA" id="ARBA00023144"/>
    </source>
</evidence>
<evidence type="ECO:0000256" key="11">
    <source>
        <dbReference type="NCBIfam" id="TIGR00131"/>
    </source>
</evidence>
<dbReference type="InterPro" id="IPR036554">
    <property type="entry name" value="GHMP_kinase_C_sf"/>
</dbReference>
<dbReference type="PROSITE" id="PS00106">
    <property type="entry name" value="GALACTOKINASE"/>
    <property type="match status" value="1"/>
</dbReference>
<organism evidence="16">
    <name type="scientific">Solibacter usitatus (strain Ellin6076)</name>
    <dbReference type="NCBI Taxonomy" id="234267"/>
    <lineage>
        <taxon>Bacteria</taxon>
        <taxon>Pseudomonadati</taxon>
        <taxon>Acidobacteriota</taxon>
        <taxon>Terriglobia</taxon>
        <taxon>Bryobacterales</taxon>
        <taxon>Solibacteraceae</taxon>
        <taxon>Candidatus Solibacter</taxon>
    </lineage>
</organism>
<sequence length="403" mass="43559">MRPGHARLRRRHADRSQSLAAQRTMKDAFRKLFGPAHEIRVFRAPGRVNLIGEHTDYNGGFVLPVALELATSVATAPSADGKLRIYSEDRKELREFDTAAIATLAPTREWTDYPIGVAQQLAAAGFPIAPANLLICSTVPEGSGLSSSAALEVSSALAFLKGRELDKLELAKLCQRAERNFVGMPCGIMDQYISIFGRKHSAVEIDCRSLGHRLVQLPDGITFIAVNTMVKHALSGSAYRDRVRECAEAAAAMHVESLRDVSPAQLQSAAAQLPEVVARRARHVVTEDARVNCFVDASARADVSLMGKLMVESHRSLQHDYEVSCEELDFLVDTALTLPGVLGSRMTGGGFGGCTVTLLRSDAAPAFRDAIAQSYNSRYGITPAIYPCDPSDGAGEVLSEPRP</sequence>
<dbReference type="InterPro" id="IPR013750">
    <property type="entry name" value="GHMP_kinase_C_dom"/>
</dbReference>
<protein>
    <recommendedName>
        <fullName evidence="11">Galactokinase</fullName>
        <ecNumber evidence="11">2.7.1.6</ecNumber>
    </recommendedName>
</protein>
<dbReference type="PROSITE" id="PS00627">
    <property type="entry name" value="GHMP_KINASES_ATP"/>
    <property type="match status" value="1"/>
</dbReference>
<dbReference type="InterPro" id="IPR019539">
    <property type="entry name" value="GalKase_N"/>
</dbReference>
<gene>
    <name evidence="16" type="ordered locus">Acid_3844</name>
</gene>
<dbReference type="PANTHER" id="PTHR10457">
    <property type="entry name" value="MEVALONATE KINASE/GALACTOKINASE"/>
    <property type="match status" value="1"/>
</dbReference>
<dbReference type="EMBL" id="CP000473">
    <property type="protein sequence ID" value="ABJ84813.1"/>
    <property type="molecule type" value="Genomic_DNA"/>
</dbReference>
<feature type="domain" description="Galactokinase N-terminal" evidence="15">
    <location>
        <begin position="28"/>
        <end position="77"/>
    </location>
</feature>
<evidence type="ECO:0000256" key="6">
    <source>
        <dbReference type="ARBA" id="ARBA00022777"/>
    </source>
</evidence>
<dbReference type="Gene3D" id="3.30.70.890">
    <property type="entry name" value="GHMP kinase, C-terminal domain"/>
    <property type="match status" value="1"/>
</dbReference>
<evidence type="ECO:0000259" key="15">
    <source>
        <dbReference type="Pfam" id="PF10509"/>
    </source>
</evidence>
<dbReference type="eggNOG" id="COG0153">
    <property type="taxonomic scope" value="Bacteria"/>
</dbReference>
<keyword evidence="8" id="KW-0460">Magnesium</keyword>
<name>Q01ZV2_SOLUE</name>
<dbReference type="InterPro" id="IPR020568">
    <property type="entry name" value="Ribosomal_Su5_D2-typ_SF"/>
</dbReference>
<evidence type="ECO:0000256" key="8">
    <source>
        <dbReference type="ARBA" id="ARBA00022842"/>
    </source>
</evidence>
<keyword evidence="4" id="KW-0479">Metal-binding</keyword>
<keyword evidence="7" id="KW-0067">ATP-binding</keyword>
<dbReference type="InterPro" id="IPR014721">
    <property type="entry name" value="Ribsml_uS5_D2-typ_fold_subgr"/>
</dbReference>
<dbReference type="Pfam" id="PF08544">
    <property type="entry name" value="GHMP_kinases_C"/>
    <property type="match status" value="1"/>
</dbReference>
<dbReference type="FunCoup" id="Q01ZV2">
    <property type="interactions" value="487"/>
</dbReference>
<evidence type="ECO:0000256" key="10">
    <source>
        <dbReference type="ARBA" id="ARBA00023277"/>
    </source>
</evidence>
<evidence type="ECO:0000313" key="16">
    <source>
        <dbReference type="EMBL" id="ABJ84813.1"/>
    </source>
</evidence>
<accession>Q01ZV2</accession>
<evidence type="ECO:0000256" key="1">
    <source>
        <dbReference type="ARBA" id="ARBA00006566"/>
    </source>
</evidence>
<dbReference type="FunFam" id="3.30.230.10:FF:000017">
    <property type="entry name" value="Galactokinase"/>
    <property type="match status" value="1"/>
</dbReference>
<evidence type="ECO:0000256" key="5">
    <source>
        <dbReference type="ARBA" id="ARBA00022741"/>
    </source>
</evidence>
<dbReference type="AlphaFoldDB" id="Q01ZV2"/>
<dbReference type="HOGENOM" id="CLU_017814_2_1_0"/>
<keyword evidence="10" id="KW-0119">Carbohydrate metabolism</keyword>
<dbReference type="InterPro" id="IPR000705">
    <property type="entry name" value="Galactokinase"/>
</dbReference>
<evidence type="ECO:0000256" key="7">
    <source>
        <dbReference type="ARBA" id="ARBA00022840"/>
    </source>
</evidence>
<dbReference type="GO" id="GO:0046872">
    <property type="term" value="F:metal ion binding"/>
    <property type="evidence" value="ECO:0007669"/>
    <property type="project" value="UniProtKB-KW"/>
</dbReference>
<keyword evidence="3 16" id="KW-0808">Transferase</keyword>